<evidence type="ECO:0000256" key="1">
    <source>
        <dbReference type="ARBA" id="ARBA00022723"/>
    </source>
</evidence>
<evidence type="ECO:0000256" key="4">
    <source>
        <dbReference type="PROSITE-ProRule" id="PRU00134"/>
    </source>
</evidence>
<dbReference type="InterPro" id="IPR002893">
    <property type="entry name" value="Znf_MYND"/>
</dbReference>
<keyword evidence="1" id="KW-0479">Metal-binding</keyword>
<name>A0A8H4A5U2_GIGMA</name>
<dbReference type="OrthoDB" id="3257538at2759"/>
<evidence type="ECO:0000256" key="2">
    <source>
        <dbReference type="ARBA" id="ARBA00022771"/>
    </source>
</evidence>
<sequence>MSRYFDIPANIPYNNTIDGFKKCVYCGESPQKFPNELCRREYQEISGICACCWEIMMLNPDEGEEEVKHAKKVLRFYDREFFLQNEPPNTWKCLKCGEYVQGEQLRRPHVCTTEGVCKTCMKSCSMRCKNCKSVYYCNKDCQMKDWKRHKRECIEG</sequence>
<evidence type="ECO:0000256" key="3">
    <source>
        <dbReference type="ARBA" id="ARBA00022833"/>
    </source>
</evidence>
<evidence type="ECO:0000259" key="5">
    <source>
        <dbReference type="PROSITE" id="PS50865"/>
    </source>
</evidence>
<comment type="caution">
    <text evidence="6">The sequence shown here is derived from an EMBL/GenBank/DDBJ whole genome shotgun (WGS) entry which is preliminary data.</text>
</comment>
<dbReference type="Gene3D" id="6.10.140.2220">
    <property type="match status" value="1"/>
</dbReference>
<keyword evidence="2 4" id="KW-0863">Zinc-finger</keyword>
<proteinExistence type="predicted"/>
<reference evidence="6 7" key="1">
    <citation type="journal article" date="2019" name="Environ. Microbiol.">
        <title>At the nexus of three kingdoms: the genome of the mycorrhizal fungus Gigaspora margarita provides insights into plant, endobacterial and fungal interactions.</title>
        <authorList>
            <person name="Venice F."/>
            <person name="Ghignone S."/>
            <person name="Salvioli di Fossalunga A."/>
            <person name="Amselem J."/>
            <person name="Novero M."/>
            <person name="Xianan X."/>
            <person name="Sedzielewska Toro K."/>
            <person name="Morin E."/>
            <person name="Lipzen A."/>
            <person name="Grigoriev I.V."/>
            <person name="Henrissat B."/>
            <person name="Martin F.M."/>
            <person name="Bonfante P."/>
        </authorList>
    </citation>
    <scope>NUCLEOTIDE SEQUENCE [LARGE SCALE GENOMIC DNA]</scope>
    <source>
        <strain evidence="6 7">BEG34</strain>
    </source>
</reference>
<evidence type="ECO:0000313" key="7">
    <source>
        <dbReference type="Proteomes" id="UP000439903"/>
    </source>
</evidence>
<dbReference type="PROSITE" id="PS01360">
    <property type="entry name" value="ZF_MYND_1"/>
    <property type="match status" value="1"/>
</dbReference>
<accession>A0A8H4A5U2</accession>
<keyword evidence="7" id="KW-1185">Reference proteome</keyword>
<protein>
    <submittedName>
        <fullName evidence="6">Mynd domain protein</fullName>
    </submittedName>
</protein>
<gene>
    <name evidence="6" type="ORF">F8M41_005562</name>
</gene>
<dbReference type="AlphaFoldDB" id="A0A8H4A5U2"/>
<dbReference type="EMBL" id="WTPW01001525">
    <property type="protein sequence ID" value="KAF0430281.1"/>
    <property type="molecule type" value="Genomic_DNA"/>
</dbReference>
<keyword evidence="3" id="KW-0862">Zinc</keyword>
<dbReference type="Pfam" id="PF01753">
    <property type="entry name" value="zf-MYND"/>
    <property type="match status" value="1"/>
</dbReference>
<dbReference type="SUPFAM" id="SSF144232">
    <property type="entry name" value="HIT/MYND zinc finger-like"/>
    <property type="match status" value="1"/>
</dbReference>
<dbReference type="GO" id="GO:0008270">
    <property type="term" value="F:zinc ion binding"/>
    <property type="evidence" value="ECO:0007669"/>
    <property type="project" value="UniProtKB-KW"/>
</dbReference>
<dbReference type="Proteomes" id="UP000439903">
    <property type="component" value="Unassembled WGS sequence"/>
</dbReference>
<evidence type="ECO:0000313" key="6">
    <source>
        <dbReference type="EMBL" id="KAF0430281.1"/>
    </source>
</evidence>
<organism evidence="6 7">
    <name type="scientific">Gigaspora margarita</name>
    <dbReference type="NCBI Taxonomy" id="4874"/>
    <lineage>
        <taxon>Eukaryota</taxon>
        <taxon>Fungi</taxon>
        <taxon>Fungi incertae sedis</taxon>
        <taxon>Mucoromycota</taxon>
        <taxon>Glomeromycotina</taxon>
        <taxon>Glomeromycetes</taxon>
        <taxon>Diversisporales</taxon>
        <taxon>Gigasporaceae</taxon>
        <taxon>Gigaspora</taxon>
    </lineage>
</organism>
<dbReference type="PROSITE" id="PS50865">
    <property type="entry name" value="ZF_MYND_2"/>
    <property type="match status" value="1"/>
</dbReference>
<feature type="domain" description="MYND-type" evidence="5">
    <location>
        <begin position="117"/>
        <end position="153"/>
    </location>
</feature>